<proteinExistence type="predicted"/>
<evidence type="ECO:0000256" key="8">
    <source>
        <dbReference type="ARBA" id="ARBA00048679"/>
    </source>
</evidence>
<feature type="domain" description="Roc" evidence="10">
    <location>
        <begin position="16"/>
        <end position="346"/>
    </location>
</feature>
<dbReference type="GO" id="GO:0016301">
    <property type="term" value="F:kinase activity"/>
    <property type="evidence" value="ECO:0007669"/>
    <property type="project" value="UniProtKB-KW"/>
</dbReference>
<comment type="caution">
    <text evidence="11">The sequence shown here is derived from an EMBL/GenBank/DDBJ whole genome shotgun (WGS) entry which is preliminary data.</text>
</comment>
<evidence type="ECO:0000256" key="2">
    <source>
        <dbReference type="ARBA" id="ARBA00022679"/>
    </source>
</evidence>
<reference evidence="11" key="3">
    <citation type="submission" date="2023-05" db="EMBL/GenBank/DDBJ databases">
        <authorList>
            <person name="Smith C.H."/>
        </authorList>
    </citation>
    <scope>NUCLEOTIDE SEQUENCE</scope>
    <source>
        <strain evidence="11">CHS0354</strain>
        <tissue evidence="11">Mantle</tissue>
    </source>
</reference>
<keyword evidence="5" id="KW-0418">Kinase</keyword>
<keyword evidence="4" id="KW-0547">Nucleotide-binding</keyword>
<evidence type="ECO:0000259" key="10">
    <source>
        <dbReference type="PROSITE" id="PS51424"/>
    </source>
</evidence>
<sequence length="806" mass="92099">MDTRSLKLYKEALQDGKEKVHNIRVIVVGPPGVGKTTLIKRLFGDVNVIERTSTEGMDVHTGFCKVSFATKEWKTQEKDAYQHFRLQRVQKILNKHIQKQAALHKQEVWSMMSKSAKAEQDNEQEDKPKSSQPVDLSSVKLNMDDVENVEQSETGDVPLSQAESDTCEKKMDTLMELYQLVTKNADRLESMEEYVPLSVLDFVGDHAFYTTHQMLMTSHAVYLLVVDLNQLVSELIKGGEGYLDIEGVELSKIHNLIGVWLNSIHSCTPSPLSGIPPVILVGTHADMITQESQQKVIDKCFIKLRYILRDKPTIRHLLDEFALDNTKLDPKLDQLKNRIFELASQQPHWGEEKPARWIPLEQAIMSLKASGVKVVPLTCVEEINRSGSVRIESIDELDQFLRFQHDLGTIFYFSVEELRKKIVLDPQWLIDAMKFLTMAEMFILRSYPDIKSKIHEFKDKGILTPEVIDAVWAKDVNPEFHDNKEHILLLMERLNLIVKPRVYNEDTMKPKVEKYFFVPCMLRKAAPEKVFYPMPPAEKCSSSVLSFLFMDKFMPVTIFHHLLAACVAKWTIITTETESLIYYDCVVLDLDNHHRLILFCKENAIFARVTRLGMKRKTPSFKLCHEVREFITTNLQKVMEYLRESLKFSLFIQCPKSEPDSVDCVLSVKILKKYMDVPCHFHDRSHLVLSFNVLKFWFPNEAIPRIEGVSTALSGEDISDSDDASTEHGQEEVSEEDAVSPGQSQEEDSNISSEHKPLSEEEVFEANAVPSDDGKEEHSEEDGVSSKHQQEEDSVADAASSEHGPL</sequence>
<comment type="catalytic activity">
    <reaction evidence="7">
        <text>L-threonyl-[protein] + ATP = O-phospho-L-threonyl-[protein] + ADP + H(+)</text>
        <dbReference type="Rhea" id="RHEA:46608"/>
        <dbReference type="Rhea" id="RHEA-COMP:11060"/>
        <dbReference type="Rhea" id="RHEA-COMP:11605"/>
        <dbReference type="ChEBI" id="CHEBI:15378"/>
        <dbReference type="ChEBI" id="CHEBI:30013"/>
        <dbReference type="ChEBI" id="CHEBI:30616"/>
        <dbReference type="ChEBI" id="CHEBI:61977"/>
        <dbReference type="ChEBI" id="CHEBI:456216"/>
        <dbReference type="EC" id="2.7.11.1"/>
    </reaction>
</comment>
<dbReference type="Proteomes" id="UP001195483">
    <property type="component" value="Unassembled WGS sequence"/>
</dbReference>
<evidence type="ECO:0000256" key="9">
    <source>
        <dbReference type="SAM" id="MobiDB-lite"/>
    </source>
</evidence>
<keyword evidence="3" id="KW-0677">Repeat</keyword>
<dbReference type="AlphaFoldDB" id="A0AAE0VLW8"/>
<dbReference type="InterPro" id="IPR020859">
    <property type="entry name" value="ROC"/>
</dbReference>
<feature type="compositionally biased region" description="Basic and acidic residues" evidence="9">
    <location>
        <begin position="116"/>
        <end position="129"/>
    </location>
</feature>
<feature type="region of interest" description="Disordered" evidence="9">
    <location>
        <begin position="112"/>
        <end position="139"/>
    </location>
</feature>
<dbReference type="InterPro" id="IPR036388">
    <property type="entry name" value="WH-like_DNA-bd_sf"/>
</dbReference>
<dbReference type="InterPro" id="IPR027417">
    <property type="entry name" value="P-loop_NTPase"/>
</dbReference>
<dbReference type="Pfam" id="PF16095">
    <property type="entry name" value="COR-A"/>
    <property type="match status" value="1"/>
</dbReference>
<evidence type="ECO:0000313" key="11">
    <source>
        <dbReference type="EMBL" id="KAK3582749.1"/>
    </source>
</evidence>
<evidence type="ECO:0000256" key="4">
    <source>
        <dbReference type="ARBA" id="ARBA00022741"/>
    </source>
</evidence>
<organism evidence="11 12">
    <name type="scientific">Potamilus streckersoni</name>
    <dbReference type="NCBI Taxonomy" id="2493646"/>
    <lineage>
        <taxon>Eukaryota</taxon>
        <taxon>Metazoa</taxon>
        <taxon>Spiralia</taxon>
        <taxon>Lophotrochozoa</taxon>
        <taxon>Mollusca</taxon>
        <taxon>Bivalvia</taxon>
        <taxon>Autobranchia</taxon>
        <taxon>Heteroconchia</taxon>
        <taxon>Palaeoheterodonta</taxon>
        <taxon>Unionida</taxon>
        <taxon>Unionoidea</taxon>
        <taxon>Unionidae</taxon>
        <taxon>Ambleminae</taxon>
        <taxon>Lampsilini</taxon>
        <taxon>Potamilus</taxon>
    </lineage>
</organism>
<dbReference type="InterPro" id="IPR032171">
    <property type="entry name" value="COR-A"/>
</dbReference>
<dbReference type="InterPro" id="IPR039788">
    <property type="entry name" value="NOL4/NOL4L"/>
</dbReference>
<evidence type="ECO:0000256" key="7">
    <source>
        <dbReference type="ARBA" id="ARBA00047899"/>
    </source>
</evidence>
<dbReference type="Gene3D" id="1.10.10.10">
    <property type="entry name" value="Winged helix-like DNA-binding domain superfamily/Winged helix DNA-binding domain"/>
    <property type="match status" value="1"/>
</dbReference>
<dbReference type="SUPFAM" id="SSF52540">
    <property type="entry name" value="P-loop containing nucleoside triphosphate hydrolases"/>
    <property type="match status" value="1"/>
</dbReference>
<protein>
    <recommendedName>
        <fullName evidence="1">non-specific serine/threonine protein kinase</fullName>
        <ecNumber evidence="1">2.7.11.1</ecNumber>
    </recommendedName>
</protein>
<dbReference type="PANTHER" id="PTHR12449">
    <property type="entry name" value="DEATH DOMAIN-CONTAINING PROTEIN"/>
    <property type="match status" value="1"/>
</dbReference>
<accession>A0AAE0VLW8</accession>
<keyword evidence="2" id="KW-0808">Transferase</keyword>
<feature type="region of interest" description="Disordered" evidence="9">
    <location>
        <begin position="715"/>
        <end position="806"/>
    </location>
</feature>
<gene>
    <name evidence="11" type="ORF">CHS0354_039792</name>
</gene>
<dbReference type="Gene3D" id="3.40.50.300">
    <property type="entry name" value="P-loop containing nucleotide triphosphate hydrolases"/>
    <property type="match status" value="2"/>
</dbReference>
<evidence type="ECO:0000256" key="3">
    <source>
        <dbReference type="ARBA" id="ARBA00022737"/>
    </source>
</evidence>
<evidence type="ECO:0000313" key="12">
    <source>
        <dbReference type="Proteomes" id="UP001195483"/>
    </source>
</evidence>
<dbReference type="PROSITE" id="PS51424">
    <property type="entry name" value="ROC"/>
    <property type="match status" value="1"/>
</dbReference>
<keyword evidence="12" id="KW-1185">Reference proteome</keyword>
<reference evidence="11" key="1">
    <citation type="journal article" date="2021" name="Genome Biol. Evol.">
        <title>A High-Quality Reference Genome for a Parasitic Bivalve with Doubly Uniparental Inheritance (Bivalvia: Unionida).</title>
        <authorList>
            <person name="Smith C.H."/>
        </authorList>
    </citation>
    <scope>NUCLEOTIDE SEQUENCE</scope>
    <source>
        <strain evidence="11">CHS0354</strain>
    </source>
</reference>
<dbReference type="EMBL" id="JAEAOA010002320">
    <property type="protein sequence ID" value="KAK3582749.1"/>
    <property type="molecule type" value="Genomic_DNA"/>
</dbReference>
<evidence type="ECO:0000256" key="1">
    <source>
        <dbReference type="ARBA" id="ARBA00012513"/>
    </source>
</evidence>
<keyword evidence="6" id="KW-0067">ATP-binding</keyword>
<comment type="catalytic activity">
    <reaction evidence="8">
        <text>L-seryl-[protein] + ATP = O-phospho-L-seryl-[protein] + ADP + H(+)</text>
        <dbReference type="Rhea" id="RHEA:17989"/>
        <dbReference type="Rhea" id="RHEA-COMP:9863"/>
        <dbReference type="Rhea" id="RHEA-COMP:11604"/>
        <dbReference type="ChEBI" id="CHEBI:15378"/>
        <dbReference type="ChEBI" id="CHEBI:29999"/>
        <dbReference type="ChEBI" id="CHEBI:30616"/>
        <dbReference type="ChEBI" id="CHEBI:83421"/>
        <dbReference type="ChEBI" id="CHEBI:456216"/>
        <dbReference type="EC" id="2.7.11.1"/>
    </reaction>
</comment>
<dbReference type="EC" id="2.7.11.1" evidence="1"/>
<name>A0AAE0VLW8_9BIVA</name>
<reference evidence="11" key="2">
    <citation type="journal article" date="2021" name="Genome Biol. Evol.">
        <title>Developing a high-quality reference genome for a parasitic bivalve with doubly uniparental inheritance (Bivalvia: Unionida).</title>
        <authorList>
            <person name="Smith C.H."/>
        </authorList>
    </citation>
    <scope>NUCLEOTIDE SEQUENCE</scope>
    <source>
        <strain evidence="11">CHS0354</strain>
        <tissue evidence="11">Mantle</tissue>
    </source>
</reference>
<dbReference type="GO" id="GO:0005524">
    <property type="term" value="F:ATP binding"/>
    <property type="evidence" value="ECO:0007669"/>
    <property type="project" value="UniProtKB-KW"/>
</dbReference>
<evidence type="ECO:0000256" key="6">
    <source>
        <dbReference type="ARBA" id="ARBA00022840"/>
    </source>
</evidence>
<evidence type="ECO:0000256" key="5">
    <source>
        <dbReference type="ARBA" id="ARBA00022777"/>
    </source>
</evidence>
<dbReference type="PANTHER" id="PTHR12449:SF18">
    <property type="entry name" value="DEATH DOMAIN-CONTAINING PROTEIN"/>
    <property type="match status" value="1"/>
</dbReference>